<accession>A0ABQ2CZJ8</accession>
<dbReference type="PANTHER" id="PTHR30246">
    <property type="entry name" value="2-KETO-3-DEOXY-6-PHOSPHOGLUCONATE ALDOLASE"/>
    <property type="match status" value="1"/>
</dbReference>
<evidence type="ECO:0000313" key="7">
    <source>
        <dbReference type="Proteomes" id="UP000632222"/>
    </source>
</evidence>
<evidence type="ECO:0000256" key="2">
    <source>
        <dbReference type="ARBA" id="ARBA00006906"/>
    </source>
</evidence>
<dbReference type="InterPro" id="IPR000887">
    <property type="entry name" value="Aldlse_KDPG_KHG"/>
</dbReference>
<comment type="pathway">
    <text evidence="1">Carbohydrate acid metabolism.</text>
</comment>
<dbReference type="Pfam" id="PF01081">
    <property type="entry name" value="Aldolase"/>
    <property type="match status" value="1"/>
</dbReference>
<evidence type="ECO:0000256" key="5">
    <source>
        <dbReference type="ARBA" id="ARBA00023277"/>
    </source>
</evidence>
<evidence type="ECO:0000256" key="3">
    <source>
        <dbReference type="ARBA" id="ARBA00011233"/>
    </source>
</evidence>
<keyword evidence="4" id="KW-0456">Lyase</keyword>
<keyword evidence="7" id="KW-1185">Reference proteome</keyword>
<sequence length="215" mass="22249">MFDATTLKTQLRAAKMVGVLRAPTAEAAVQASLAAIRGGLKAIELTFTTPDAPHAIEKLRSQLPEGVLLGAGTVTTPEQAALALEAGAHFLVSPHLGEDVLETAHLLGIPYLPGVLTPTEIHRAHCLKAELLKIFPIGSSGGAAYLKDLLGPFPDLQAMVTGSVGPKEVKDYLDAGAIAVGVGSNLFPKEAIAQGNWDAVEQATRTAFEEAGLGG</sequence>
<dbReference type="RefSeq" id="WP_189001952.1">
    <property type="nucleotide sequence ID" value="NZ_BMOD01000004.1"/>
</dbReference>
<keyword evidence="5" id="KW-0119">Carbohydrate metabolism</keyword>
<reference evidence="7" key="1">
    <citation type="journal article" date="2019" name="Int. J. Syst. Evol. Microbiol.">
        <title>The Global Catalogue of Microorganisms (GCM) 10K type strain sequencing project: providing services to taxonomists for standard genome sequencing and annotation.</title>
        <authorList>
            <consortium name="The Broad Institute Genomics Platform"/>
            <consortium name="The Broad Institute Genome Sequencing Center for Infectious Disease"/>
            <person name="Wu L."/>
            <person name="Ma J."/>
        </authorList>
    </citation>
    <scope>NUCLEOTIDE SEQUENCE [LARGE SCALE GENOMIC DNA]</scope>
    <source>
        <strain evidence="7">JCM 14370</strain>
    </source>
</reference>
<protein>
    <submittedName>
        <fullName evidence="6">KHG-KDPG bifunctional aldolase</fullName>
    </submittedName>
</protein>
<dbReference type="SUPFAM" id="SSF51569">
    <property type="entry name" value="Aldolase"/>
    <property type="match status" value="1"/>
</dbReference>
<evidence type="ECO:0000256" key="1">
    <source>
        <dbReference type="ARBA" id="ARBA00004761"/>
    </source>
</evidence>
<dbReference type="Proteomes" id="UP000632222">
    <property type="component" value="Unassembled WGS sequence"/>
</dbReference>
<comment type="similarity">
    <text evidence="2">Belongs to the KHG/KDPG aldolase family.</text>
</comment>
<dbReference type="Gene3D" id="3.20.20.70">
    <property type="entry name" value="Aldolase class I"/>
    <property type="match status" value="1"/>
</dbReference>
<gene>
    <name evidence="6" type="ORF">GCM10008938_15010</name>
</gene>
<organism evidence="6 7">
    <name type="scientific">Deinococcus roseus</name>
    <dbReference type="NCBI Taxonomy" id="392414"/>
    <lineage>
        <taxon>Bacteria</taxon>
        <taxon>Thermotogati</taxon>
        <taxon>Deinococcota</taxon>
        <taxon>Deinococci</taxon>
        <taxon>Deinococcales</taxon>
        <taxon>Deinococcaceae</taxon>
        <taxon>Deinococcus</taxon>
    </lineage>
</organism>
<dbReference type="NCBIfam" id="TIGR01182">
    <property type="entry name" value="eda"/>
    <property type="match status" value="1"/>
</dbReference>
<proteinExistence type="inferred from homology"/>
<comment type="caution">
    <text evidence="6">The sequence shown here is derived from an EMBL/GenBank/DDBJ whole genome shotgun (WGS) entry which is preliminary data.</text>
</comment>
<name>A0ABQ2CZJ8_9DEIO</name>
<evidence type="ECO:0000256" key="4">
    <source>
        <dbReference type="ARBA" id="ARBA00023239"/>
    </source>
</evidence>
<evidence type="ECO:0000313" key="6">
    <source>
        <dbReference type="EMBL" id="GGJ30019.1"/>
    </source>
</evidence>
<comment type="subunit">
    <text evidence="3">Homotrimer.</text>
</comment>
<dbReference type="PANTHER" id="PTHR30246:SF1">
    <property type="entry name" value="2-DEHYDRO-3-DEOXY-6-PHOSPHOGALACTONATE ALDOLASE-RELATED"/>
    <property type="match status" value="1"/>
</dbReference>
<dbReference type="InterPro" id="IPR013785">
    <property type="entry name" value="Aldolase_TIM"/>
</dbReference>
<dbReference type="EMBL" id="BMOD01000004">
    <property type="protein sequence ID" value="GGJ30019.1"/>
    <property type="molecule type" value="Genomic_DNA"/>
</dbReference>
<dbReference type="CDD" id="cd00452">
    <property type="entry name" value="KDPG_aldolase"/>
    <property type="match status" value="1"/>
</dbReference>